<reference evidence="2 3" key="1">
    <citation type="journal article" date="2014" name="Front. Microbiol.">
        <title>Population and genomic analysis of the genus Halorubrum.</title>
        <authorList>
            <person name="Fullmer M.S."/>
            <person name="Soucy S.M."/>
            <person name="Swithers K.S."/>
            <person name="Makkay A.M."/>
            <person name="Wheeler R."/>
            <person name="Ventosa A."/>
            <person name="Gogarten J.P."/>
            <person name="Papke R.T."/>
        </authorList>
    </citation>
    <scope>NUCLEOTIDE SEQUENCE [LARGE SCALE GENOMIC DNA]</scope>
    <source>
        <strain evidence="2 3">Cb34</strain>
    </source>
</reference>
<organism evidence="2 3">
    <name type="scientific">Halorubrum halodurans</name>
    <dbReference type="NCBI Taxonomy" id="1383851"/>
    <lineage>
        <taxon>Archaea</taxon>
        <taxon>Methanobacteriati</taxon>
        <taxon>Methanobacteriota</taxon>
        <taxon>Stenosarchaea group</taxon>
        <taxon>Halobacteria</taxon>
        <taxon>Halobacteriales</taxon>
        <taxon>Haloferacaceae</taxon>
        <taxon>Halorubrum</taxon>
    </lineage>
</organism>
<dbReference type="EMBL" id="NHPJ01000005">
    <property type="protein sequence ID" value="OYR59304.1"/>
    <property type="molecule type" value="Genomic_DNA"/>
</dbReference>
<evidence type="ECO:0000313" key="2">
    <source>
        <dbReference type="EMBL" id="OYR59304.1"/>
    </source>
</evidence>
<evidence type="ECO:0000256" key="1">
    <source>
        <dbReference type="SAM" id="MobiDB-lite"/>
    </source>
</evidence>
<dbReference type="AlphaFoldDB" id="A0A256IRY9"/>
<comment type="caution">
    <text evidence="2">The sequence shown here is derived from an EMBL/GenBank/DDBJ whole genome shotgun (WGS) entry which is preliminary data.</text>
</comment>
<sequence length="59" mass="6296">MPTGAHPRSEPRSGADHEPEPDGTPDLNVCEGRPGRSVFIESGNTDGWIAVDDPVDVVR</sequence>
<proteinExistence type="predicted"/>
<keyword evidence="3" id="KW-1185">Reference proteome</keyword>
<dbReference type="Proteomes" id="UP000216308">
    <property type="component" value="Unassembled WGS sequence"/>
</dbReference>
<feature type="compositionally biased region" description="Basic and acidic residues" evidence="1">
    <location>
        <begin position="7"/>
        <end position="20"/>
    </location>
</feature>
<accession>A0A256IRY9</accession>
<evidence type="ECO:0000313" key="3">
    <source>
        <dbReference type="Proteomes" id="UP000216308"/>
    </source>
</evidence>
<dbReference type="OrthoDB" id="204433at2157"/>
<feature type="region of interest" description="Disordered" evidence="1">
    <location>
        <begin position="1"/>
        <end position="34"/>
    </location>
</feature>
<name>A0A256IRY9_9EURY</name>
<protein>
    <submittedName>
        <fullName evidence="2">Uncharacterized protein</fullName>
    </submittedName>
</protein>
<gene>
    <name evidence="2" type="ORF">DJ70_00570</name>
</gene>
<dbReference type="RefSeq" id="WP_094529102.1">
    <property type="nucleotide sequence ID" value="NZ_NHPJ01000005.1"/>
</dbReference>